<feature type="region of interest" description="Disordered" evidence="2">
    <location>
        <begin position="121"/>
        <end position="152"/>
    </location>
</feature>
<evidence type="ECO:0000256" key="1">
    <source>
        <dbReference type="PROSITE-ProRule" id="PRU00175"/>
    </source>
</evidence>
<accession>A0AB34K158</accession>
<dbReference type="InterPro" id="IPR013083">
    <property type="entry name" value="Znf_RING/FYVE/PHD"/>
</dbReference>
<dbReference type="PANTHER" id="PTHR46519">
    <property type="entry name" value="RING/U-BOX SUPERFAMILY PROTEIN"/>
    <property type="match status" value="1"/>
</dbReference>
<feature type="region of interest" description="Disordered" evidence="2">
    <location>
        <begin position="245"/>
        <end position="271"/>
    </location>
</feature>
<evidence type="ECO:0000313" key="5">
    <source>
        <dbReference type="Proteomes" id="UP001515480"/>
    </source>
</evidence>
<evidence type="ECO:0000259" key="3">
    <source>
        <dbReference type="PROSITE" id="PS50089"/>
    </source>
</evidence>
<dbReference type="SUPFAM" id="SSF57850">
    <property type="entry name" value="RING/U-box"/>
    <property type="match status" value="1"/>
</dbReference>
<feature type="region of interest" description="Disordered" evidence="2">
    <location>
        <begin position="48"/>
        <end position="70"/>
    </location>
</feature>
<dbReference type="InterPro" id="IPR001841">
    <property type="entry name" value="Znf_RING"/>
</dbReference>
<dbReference type="Gene3D" id="3.30.40.10">
    <property type="entry name" value="Zinc/RING finger domain, C3HC4 (zinc finger)"/>
    <property type="match status" value="1"/>
</dbReference>
<dbReference type="PANTHER" id="PTHR46519:SF2">
    <property type="entry name" value="RING_U-BOX SUPERFAMILY PROTEIN"/>
    <property type="match status" value="1"/>
</dbReference>
<dbReference type="AlphaFoldDB" id="A0AB34K158"/>
<dbReference type="GO" id="GO:0008270">
    <property type="term" value="F:zinc ion binding"/>
    <property type="evidence" value="ECO:0007669"/>
    <property type="project" value="UniProtKB-KW"/>
</dbReference>
<keyword evidence="1" id="KW-0862">Zinc</keyword>
<keyword evidence="1" id="KW-0479">Metal-binding</keyword>
<feature type="domain" description="RING-type" evidence="3">
    <location>
        <begin position="341"/>
        <end position="380"/>
    </location>
</feature>
<dbReference type="Proteomes" id="UP001515480">
    <property type="component" value="Unassembled WGS sequence"/>
</dbReference>
<dbReference type="CDD" id="cd16647">
    <property type="entry name" value="mRING-HC-C3HC5_NEU1"/>
    <property type="match status" value="1"/>
</dbReference>
<keyword evidence="1" id="KW-0863">Zinc-finger</keyword>
<keyword evidence="5" id="KW-1185">Reference proteome</keyword>
<proteinExistence type="predicted"/>
<gene>
    <name evidence="4" type="ORF">AB1Y20_009120</name>
</gene>
<name>A0AB34K158_PRYPA</name>
<evidence type="ECO:0000313" key="4">
    <source>
        <dbReference type="EMBL" id="KAL1527735.1"/>
    </source>
</evidence>
<dbReference type="EMBL" id="JBGBPQ010000002">
    <property type="protein sequence ID" value="KAL1527735.1"/>
    <property type="molecule type" value="Genomic_DNA"/>
</dbReference>
<dbReference type="PROSITE" id="PS50089">
    <property type="entry name" value="ZF_RING_2"/>
    <property type="match status" value="1"/>
</dbReference>
<organism evidence="4 5">
    <name type="scientific">Prymnesium parvum</name>
    <name type="common">Toxic golden alga</name>
    <dbReference type="NCBI Taxonomy" id="97485"/>
    <lineage>
        <taxon>Eukaryota</taxon>
        <taxon>Haptista</taxon>
        <taxon>Haptophyta</taxon>
        <taxon>Prymnesiophyceae</taxon>
        <taxon>Prymnesiales</taxon>
        <taxon>Prymnesiaceae</taxon>
        <taxon>Prymnesium</taxon>
    </lineage>
</organism>
<comment type="caution">
    <text evidence="4">The sequence shown here is derived from an EMBL/GenBank/DDBJ whole genome shotgun (WGS) entry which is preliminary data.</text>
</comment>
<dbReference type="Pfam" id="PF13920">
    <property type="entry name" value="zf-C3HC4_3"/>
    <property type="match status" value="1"/>
</dbReference>
<protein>
    <recommendedName>
        <fullName evidence="3">RING-type domain-containing protein</fullName>
    </recommendedName>
</protein>
<evidence type="ECO:0000256" key="2">
    <source>
        <dbReference type="SAM" id="MobiDB-lite"/>
    </source>
</evidence>
<sequence>MMDDAAHQGLERLVSDRERELQLLRAVAAVQKGRPSLERELRSLIAGGSHASENDDEAPTRPASEQAVTASEEINSLAASRRVSGITSAFRRSLETVFGAAPTNSGRPTRSIEPVAFVPRPAAQAGRRPRSQHANQSVQPRQAVRSRPQNSDDIVEEDGELIIQVPHDAAQDIETTPTPPIVAISRETNRGELRELQRTAMVGRRLRDPTFTARLERMLRTRLSDPDDRRTRDLVMQSISEARMQHRVRAPARGAPPAPVEQAETNAGNTDLGSLHNLNMVTGATFELLLSIQRTLQQDLAAALHNSDRGQVDTRLCAGPDRPTTIGQSQPTTTPPRLGACVVCCEAEVNTVFYKCGHLCACARCAHNLRSRRATCPICRAPVRDVIQVFLACATSSD</sequence>
<reference evidence="4 5" key="1">
    <citation type="journal article" date="2024" name="Science">
        <title>Giant polyketide synthase enzymes in the biosynthesis of giant marine polyether toxins.</title>
        <authorList>
            <person name="Fallon T.R."/>
            <person name="Shende V.V."/>
            <person name="Wierzbicki I.H."/>
            <person name="Pendleton A.L."/>
            <person name="Watervoot N.F."/>
            <person name="Auber R.P."/>
            <person name="Gonzalez D.J."/>
            <person name="Wisecaver J.H."/>
            <person name="Moore B.S."/>
        </authorList>
    </citation>
    <scope>NUCLEOTIDE SEQUENCE [LARGE SCALE GENOMIC DNA]</scope>
    <source>
        <strain evidence="4 5">12B1</strain>
    </source>
</reference>